<evidence type="ECO:0000313" key="7">
    <source>
        <dbReference type="Proteomes" id="UP000075714"/>
    </source>
</evidence>
<feature type="compositionally biased region" description="Low complexity" evidence="4">
    <location>
        <begin position="523"/>
        <end position="544"/>
    </location>
</feature>
<keyword evidence="7" id="KW-1185">Reference proteome</keyword>
<evidence type="ECO:0000256" key="1">
    <source>
        <dbReference type="ARBA" id="ARBA00022574"/>
    </source>
</evidence>
<feature type="region of interest" description="Disordered" evidence="4">
    <location>
        <begin position="1004"/>
        <end position="1037"/>
    </location>
</feature>
<dbReference type="InterPro" id="IPR036322">
    <property type="entry name" value="WD40_repeat_dom_sf"/>
</dbReference>
<evidence type="ECO:0000313" key="6">
    <source>
        <dbReference type="EMBL" id="KXZ48155.1"/>
    </source>
</evidence>
<organism evidence="6 7">
    <name type="scientific">Gonium pectorale</name>
    <name type="common">Green alga</name>
    <dbReference type="NCBI Taxonomy" id="33097"/>
    <lineage>
        <taxon>Eukaryota</taxon>
        <taxon>Viridiplantae</taxon>
        <taxon>Chlorophyta</taxon>
        <taxon>core chlorophytes</taxon>
        <taxon>Chlorophyceae</taxon>
        <taxon>CS clade</taxon>
        <taxon>Chlamydomonadales</taxon>
        <taxon>Volvocaceae</taxon>
        <taxon>Gonium</taxon>
    </lineage>
</organism>
<feature type="compositionally biased region" description="Low complexity" evidence="4">
    <location>
        <begin position="1004"/>
        <end position="1014"/>
    </location>
</feature>
<feature type="compositionally biased region" description="Low complexity" evidence="4">
    <location>
        <begin position="104"/>
        <end position="149"/>
    </location>
</feature>
<proteinExistence type="predicted"/>
<feature type="region of interest" description="Disordered" evidence="4">
    <location>
        <begin position="1"/>
        <end position="149"/>
    </location>
</feature>
<name>A0A150GF05_GONPE</name>
<dbReference type="PROSITE" id="PS50294">
    <property type="entry name" value="WD_REPEATS_REGION"/>
    <property type="match status" value="1"/>
</dbReference>
<protein>
    <recommendedName>
        <fullName evidence="5">F-box domain-containing protein</fullName>
    </recommendedName>
</protein>
<dbReference type="STRING" id="33097.A0A150GF05"/>
<dbReference type="PANTHER" id="PTHR22847">
    <property type="entry name" value="WD40 REPEAT PROTEIN"/>
    <property type="match status" value="1"/>
</dbReference>
<dbReference type="SMART" id="SM00256">
    <property type="entry name" value="FBOX"/>
    <property type="match status" value="1"/>
</dbReference>
<dbReference type="Gene3D" id="1.20.1280.50">
    <property type="match status" value="1"/>
</dbReference>
<dbReference type="PROSITE" id="PS50181">
    <property type="entry name" value="FBOX"/>
    <property type="match status" value="1"/>
</dbReference>
<dbReference type="Pfam" id="PF12937">
    <property type="entry name" value="F-box-like"/>
    <property type="match status" value="1"/>
</dbReference>
<reference evidence="7" key="1">
    <citation type="journal article" date="2016" name="Nat. Commun.">
        <title>The Gonium pectorale genome demonstrates co-option of cell cycle regulation during the evolution of multicellularity.</title>
        <authorList>
            <person name="Hanschen E.R."/>
            <person name="Marriage T.N."/>
            <person name="Ferris P.J."/>
            <person name="Hamaji T."/>
            <person name="Toyoda A."/>
            <person name="Fujiyama A."/>
            <person name="Neme R."/>
            <person name="Noguchi H."/>
            <person name="Minakuchi Y."/>
            <person name="Suzuki M."/>
            <person name="Kawai-Toyooka H."/>
            <person name="Smith D.R."/>
            <person name="Sparks H."/>
            <person name="Anderson J."/>
            <person name="Bakaric R."/>
            <person name="Luria V."/>
            <person name="Karger A."/>
            <person name="Kirschner M.W."/>
            <person name="Durand P.M."/>
            <person name="Michod R.E."/>
            <person name="Nozaki H."/>
            <person name="Olson B.J."/>
        </authorList>
    </citation>
    <scope>NUCLEOTIDE SEQUENCE [LARGE SCALE GENOMIC DNA]</scope>
    <source>
        <strain evidence="7">NIES-2863</strain>
    </source>
</reference>
<dbReference type="Proteomes" id="UP000075714">
    <property type="component" value="Unassembled WGS sequence"/>
</dbReference>
<dbReference type="InterPro" id="IPR001680">
    <property type="entry name" value="WD40_rpt"/>
</dbReference>
<keyword evidence="1 3" id="KW-0853">WD repeat</keyword>
<gene>
    <name evidence="6" type="ORF">GPECTOR_30g251</name>
</gene>
<feature type="region of interest" description="Disordered" evidence="4">
    <location>
        <begin position="786"/>
        <end position="821"/>
    </location>
</feature>
<feature type="compositionally biased region" description="Pro residues" evidence="4">
    <location>
        <begin position="92"/>
        <end position="103"/>
    </location>
</feature>
<feature type="compositionally biased region" description="Pro residues" evidence="4">
    <location>
        <begin position="808"/>
        <end position="818"/>
    </location>
</feature>
<feature type="compositionally biased region" description="Low complexity" evidence="4">
    <location>
        <begin position="13"/>
        <end position="24"/>
    </location>
</feature>
<dbReference type="PANTHER" id="PTHR22847:SF637">
    <property type="entry name" value="WD REPEAT DOMAIN 5B"/>
    <property type="match status" value="1"/>
</dbReference>
<dbReference type="AlphaFoldDB" id="A0A150GF05"/>
<dbReference type="Pfam" id="PF00400">
    <property type="entry name" value="WD40"/>
    <property type="match status" value="3"/>
</dbReference>
<dbReference type="InterPro" id="IPR036047">
    <property type="entry name" value="F-box-like_dom_sf"/>
</dbReference>
<dbReference type="SUPFAM" id="SSF50978">
    <property type="entry name" value="WD40 repeat-like"/>
    <property type="match status" value="1"/>
</dbReference>
<dbReference type="OrthoDB" id="5231159at2759"/>
<evidence type="ECO:0000256" key="4">
    <source>
        <dbReference type="SAM" id="MobiDB-lite"/>
    </source>
</evidence>
<sequence length="1125" mass="111607">MGSGGGAAPPLPAAASPPLRQAAGEQALHPRPPMTPRPPAAAPPGTAVAGSPGHGWPRGPRSLREAGGANGTAVGGGGGGSGGGSILDRLSPPTPPPAAPPAQRPGLAAPAAEPPTRSAAAAAPDRTAATLDPPAPSTPNSTSAAAGGGAAPWPWAQALTLDAAAAAAAASGSRGACRGFADLPPELLLEVLKALPARSLAAASLVCRAWRRAAREPWLWVRQLCAAGYPLPVAAYITSASATAVPTSPTVPVAGRDPGAAASTEEAVDAAAEAAEAGAEGGGPDAARAVAGVRGIRAVRAVRAAGGSSHEDFLGGLRAGFLDRLQQQAATAAGSAGGGATAALRLSAPAAAAAAGGGGHRHHQPPTAVDLKALYGRTIQIESNWRAARYAESSLREHGSNVECLAFQDVEPWGSVLLSAAWDGGVRLFALGPPGGPPQQARCVRRYRGHTGWVTCMAAGRHQVVTASTDRRVAAWRYHVESTDPWVTLEHPQEVTLVRFAYAPPPPATTHYLPHHHCHSPAAPRAAGPALSRAGGAAAAASAPTDDRGCMEPPCTHVRQSHGSVYGADDALAAQWPYDPSYEDWVVTGCVDGALRLWHLPSKQLLRLFAGHSDVVWGAHVLHGGSVLVSAGRDGTAKLWQLPHLSEAAADCDASRIGGGGAGAGGGGFGGGGGGGEVGFGGWGAAGGQAGQGFKTVEPMATLCGHTSAVLCMDVHRAPPGVVPPAQAQCAAGAPSVPGVSFGGGGGGGGDGRPAESRAVHAEMTSTLARLLSTSLVAPPSSSGLLASGGSAGGGRAGSSGLLGARWPEPPMPLPPSPSAAAAGAAAEAPVWLVATGGADAVVRVWDLSSARCLSTLRGHTVGVLSLRFGHLPRHPDGRRDGALLPPDLDVSGAAPPPSRPDLALPPGLYGSTAGGAPGALPPSQRLVLVSGSVRDVRVWDPLSGAALAVLSDHSGPVTALALVHGALVTLAMNDGLIVYKCNGLDTPGGEAEAAKAAAAATGGASDAAGSGDYDIGDGDGNSRNGTGAGGGGGGGGLPAPVRLRRLVASQRSPLELVVCMQDAPHHSFAAALAAHLEGLAVGSGTGDITYLDFRPRPAPLPRALRPQQPQQPQPGGGSPFTLRF</sequence>
<dbReference type="PROSITE" id="PS50082">
    <property type="entry name" value="WD_REPEATS_2"/>
    <property type="match status" value="2"/>
</dbReference>
<dbReference type="Gene3D" id="2.130.10.10">
    <property type="entry name" value="YVTN repeat-like/Quinoprotein amine dehydrogenase"/>
    <property type="match status" value="4"/>
</dbReference>
<feature type="compositionally biased region" description="Low complexity" evidence="4">
    <location>
        <begin position="1102"/>
        <end position="1111"/>
    </location>
</feature>
<evidence type="ECO:0000256" key="3">
    <source>
        <dbReference type="PROSITE-ProRule" id="PRU00221"/>
    </source>
</evidence>
<feature type="domain" description="F-box" evidence="5">
    <location>
        <begin position="177"/>
        <end position="223"/>
    </location>
</feature>
<feature type="repeat" description="WD" evidence="3">
    <location>
        <begin position="833"/>
        <end position="856"/>
    </location>
</feature>
<evidence type="ECO:0000256" key="2">
    <source>
        <dbReference type="ARBA" id="ARBA00022737"/>
    </source>
</evidence>
<dbReference type="SMART" id="SM00320">
    <property type="entry name" value="WD40"/>
    <property type="match status" value="7"/>
</dbReference>
<dbReference type="InterPro" id="IPR001810">
    <property type="entry name" value="F-box_dom"/>
</dbReference>
<keyword evidence="2" id="KW-0677">Repeat</keyword>
<feature type="compositionally biased region" description="Gly residues" evidence="4">
    <location>
        <begin position="68"/>
        <end position="85"/>
    </location>
</feature>
<feature type="region of interest" description="Disordered" evidence="4">
    <location>
        <begin position="523"/>
        <end position="548"/>
    </location>
</feature>
<feature type="region of interest" description="Disordered" evidence="4">
    <location>
        <begin position="876"/>
        <end position="909"/>
    </location>
</feature>
<feature type="region of interest" description="Disordered" evidence="4">
    <location>
        <begin position="1094"/>
        <end position="1125"/>
    </location>
</feature>
<dbReference type="GO" id="GO:1990234">
    <property type="term" value="C:transferase complex"/>
    <property type="evidence" value="ECO:0007669"/>
    <property type="project" value="UniProtKB-ARBA"/>
</dbReference>
<evidence type="ECO:0000259" key="5">
    <source>
        <dbReference type="PROSITE" id="PS50181"/>
    </source>
</evidence>
<dbReference type="SUPFAM" id="SSF81383">
    <property type="entry name" value="F-box domain"/>
    <property type="match status" value="1"/>
</dbReference>
<feature type="compositionally biased region" description="Pro residues" evidence="4">
    <location>
        <begin position="30"/>
        <end position="42"/>
    </location>
</feature>
<comment type="caution">
    <text evidence="6">The sequence shown here is derived from an EMBL/GenBank/DDBJ whole genome shotgun (WGS) entry which is preliminary data.</text>
</comment>
<dbReference type="InterPro" id="IPR015943">
    <property type="entry name" value="WD40/YVTN_repeat-like_dom_sf"/>
</dbReference>
<accession>A0A150GF05</accession>
<dbReference type="EMBL" id="LSYV01000031">
    <property type="protein sequence ID" value="KXZ48155.1"/>
    <property type="molecule type" value="Genomic_DNA"/>
</dbReference>
<feature type="repeat" description="WD" evidence="3">
    <location>
        <begin position="609"/>
        <end position="642"/>
    </location>
</feature>
<feature type="compositionally biased region" description="Gly residues" evidence="4">
    <location>
        <begin position="1027"/>
        <end position="1037"/>
    </location>
</feature>